<gene>
    <name evidence="1" type="ORF">EHS15_06975</name>
</gene>
<dbReference type="RefSeq" id="WP_135759840.1">
    <property type="nucleotide sequence ID" value="NZ_RQHW01000026.1"/>
</dbReference>
<proteinExistence type="predicted"/>
<dbReference type="InterPro" id="IPR011050">
    <property type="entry name" value="Pectin_lyase_fold/virulence"/>
</dbReference>
<accession>A0A4R9M2A1</accession>
<protein>
    <submittedName>
        <fullName evidence="1">Uncharacterized protein</fullName>
    </submittedName>
</protein>
<reference evidence="1" key="1">
    <citation type="journal article" date="2019" name="PLoS Negl. Trop. Dis.">
        <title>Revisiting the worldwide diversity of Leptospira species in the environment.</title>
        <authorList>
            <person name="Vincent A.T."/>
            <person name="Schiettekatte O."/>
            <person name="Bourhy P."/>
            <person name="Veyrier F.J."/>
            <person name="Picardeau M."/>
        </authorList>
    </citation>
    <scope>NUCLEOTIDE SEQUENCE [LARGE SCALE GENOMIC DNA]</scope>
    <source>
        <strain evidence="1">201300427</strain>
    </source>
</reference>
<organism evidence="1 2">
    <name type="scientific">Leptospira idonii</name>
    <dbReference type="NCBI Taxonomy" id="1193500"/>
    <lineage>
        <taxon>Bacteria</taxon>
        <taxon>Pseudomonadati</taxon>
        <taxon>Spirochaetota</taxon>
        <taxon>Spirochaetia</taxon>
        <taxon>Leptospirales</taxon>
        <taxon>Leptospiraceae</taxon>
        <taxon>Leptospira</taxon>
    </lineage>
</organism>
<dbReference type="EMBL" id="RQHW01000026">
    <property type="protein sequence ID" value="TGN19837.1"/>
    <property type="molecule type" value="Genomic_DNA"/>
</dbReference>
<dbReference type="SUPFAM" id="SSF51126">
    <property type="entry name" value="Pectin lyase-like"/>
    <property type="match status" value="1"/>
</dbReference>
<sequence>MDTRIMSVVAKGRKLLFAGLILTNQCIPSLQRSDLETISFLRFGMGSTPSTIYVNITGLKKSGLVISLNSSEEIAVGTTDKEVSFKAQLAAGSKYIVRIKTQPSPQTCEIAGQEGIVVGGDIRTITVNCESAKYTLGGTITGLAGFGLVLSNGSDSQSIGALGTFAFAATYEEGTAYSVGVTTQPAHPTQNCIVTGGTGTFTAANVNSLAVNCTTTAHAISVVVNGVASGTLSLTNNGADALSITTNGTHYFSTDIPSSGSYSIGITAQPSGHTCVLTGSTAGIIASSDVSVNVNCFSLLAQTPPNFSPLQPNQDIRLQFSEAVTIGSCSTSSPDLARVDGNPLTFTLATTNIPNDTLVVSPSPSQWTTGAKLASLTCVSASAFTLAAGQHTVRYTVPSAFRYVSSASGNDMMNTGYTPGDPFSSLHKAIDDLSVSPCFTTKDCVVYVEDGTYEAVNVPLSKSSVEIMDGISLFGGYTASTSFATRNTSLKQTQIINSSPVGCAASDLTTTPCMSVDIPSTVSNKTTIDGFKIVGANLASSDPTGVRINGGDPIFSNNWVVGGTGRHAAGMVVLNFGGVSLADPAAGALVLNLIQGGECIAASCNTGGIYYDNNMAGSSVPIIQANQIIGGFCSTTSCNTYGIYTAAITVSPDFSLLRGNVITGGTVSPIMAGSVSTGFYLSQSIGGVLKGNVIQGGTANTAKGIHMNASMGLKIGDLASKEGNIILAGSGVLNSYGLFLMNGASIHYNTISGGTASNSGGSAISYGISALAGFYDIEANSITGGNAVGSGASYSATYGMHFSNATSGTAIKRNRVSGGFSNNTGTSNSYVYGVYFLSGGSFVINNNFIDGGRSISATANGNSEGLTLSNNNAVTQVYHNTISSGTATSAVPSNSKSIALNLVTTVTNATDVQNNVLMVENSVGTRFCINYDSGSALTAVRGNTMFNCPILFNHTNSASAFDTLCPGGFPGVAACTANPISGVSSLNLTSNPNFVSNFGTTKNWNFTATSPCAITQMSNVIGGFNIDYSGNPRPGGNATVSGGALEYDGTCL</sequence>
<dbReference type="InterPro" id="IPR012334">
    <property type="entry name" value="Pectin_lyas_fold"/>
</dbReference>
<keyword evidence="2" id="KW-1185">Reference proteome</keyword>
<dbReference type="Gene3D" id="2.160.20.10">
    <property type="entry name" value="Single-stranded right-handed beta-helix, Pectin lyase-like"/>
    <property type="match status" value="1"/>
</dbReference>
<dbReference type="OrthoDB" id="313214at2"/>
<name>A0A4R9M2A1_9LEPT</name>
<dbReference type="AlphaFoldDB" id="A0A4R9M2A1"/>
<comment type="caution">
    <text evidence="1">The sequence shown here is derived from an EMBL/GenBank/DDBJ whole genome shotgun (WGS) entry which is preliminary data.</text>
</comment>
<evidence type="ECO:0000313" key="1">
    <source>
        <dbReference type="EMBL" id="TGN19837.1"/>
    </source>
</evidence>
<dbReference type="Proteomes" id="UP000298058">
    <property type="component" value="Unassembled WGS sequence"/>
</dbReference>
<evidence type="ECO:0000313" key="2">
    <source>
        <dbReference type="Proteomes" id="UP000298058"/>
    </source>
</evidence>